<dbReference type="Gene3D" id="3.40.190.10">
    <property type="entry name" value="Periplasmic binding protein-like II"/>
    <property type="match status" value="1"/>
</dbReference>
<proteinExistence type="inferred from homology"/>
<evidence type="ECO:0000313" key="5">
    <source>
        <dbReference type="EMBL" id="MSS58132.1"/>
    </source>
</evidence>
<feature type="domain" description="PASTA" evidence="4">
    <location>
        <begin position="542"/>
        <end position="608"/>
    </location>
</feature>
<comment type="caution">
    <text evidence="5">The sequence shown here is derived from an EMBL/GenBank/DDBJ whole genome shotgun (WGS) entry which is preliminary data.</text>
</comment>
<dbReference type="CDD" id="cd06577">
    <property type="entry name" value="PASTA_pknB"/>
    <property type="match status" value="1"/>
</dbReference>
<dbReference type="Pfam" id="PF03793">
    <property type="entry name" value="PASTA"/>
    <property type="match status" value="1"/>
</dbReference>
<feature type="region of interest" description="Disordered" evidence="2">
    <location>
        <begin position="640"/>
        <end position="708"/>
    </location>
</feature>
<comment type="similarity">
    <text evidence="1">Belongs to the LytR/CpsA/Psr (LCP) family.</text>
</comment>
<sequence length="708" mass="76750">MTKKMKKTDQTRFRRDMTQTNLIITILTVLTNLLVIYTMMNSTRFSSLSKKDFILVNVLCLIVLLVMNAAVMYGIRRKKKTVYITGIVLMCVFLVIGAYGTYAVTRVNSSVNRITSTTTTESVSTSLVVYSETGTQEITDVSQLDGKTVGYATGTNTAELGKNQISAKGIKVNYEEFTDYSSELLALFNSEIQCAILPTNYQSMFQNETSLADLLANTASILDFEDKVTVENDSGSDIDITTTPFTVLLIGNADGLSDTLILCSVNPISMKVTMTSIARDSYVPISCYNGASSKINSAHAVSVGCTIQTVEDLTGVNIDYYVDTNFQGVVDIVDALGGIVVNSPLEFVGQTSSSTRGTYTVWVPAGDNVLLDGEQALAFARERHAFATGDFARQEHQQEVIEAIVRTILRTRDINTFLNVLDAAGDNIQTNLSVEQMTSFVSYALQKTNRYYDSEHPENVFNIQSGRITGYNSGLWDESLQISLSIVRIWQGALADAKAVIERNIDMTTAITPMTSVQWSANWIFEIPAICQETYNETMVQDTMPTTLGNYVGRDIGTLQSFCNSYGLTLNISYVQDSSQANGVIVSQDPAEGTAIDSISAVNVTVVDNSAAATPTPTATPDTTTEEGCRISGMYWYNNTCNSSPQETATPTPSPTSTPTPSTPEPTPEPTPTPSTPEPTPVPPSAPEPTPTPSDPPAGQSTGNEENN</sequence>
<dbReference type="PANTHER" id="PTHR33392">
    <property type="entry name" value="POLYISOPRENYL-TEICHOIC ACID--PEPTIDOGLYCAN TEICHOIC ACID TRANSFERASE TAGU"/>
    <property type="match status" value="1"/>
</dbReference>
<evidence type="ECO:0000256" key="3">
    <source>
        <dbReference type="SAM" id="Phobius"/>
    </source>
</evidence>
<evidence type="ECO:0000256" key="2">
    <source>
        <dbReference type="SAM" id="MobiDB-lite"/>
    </source>
</evidence>
<dbReference type="RefSeq" id="WP_154503686.1">
    <property type="nucleotide sequence ID" value="NZ_VUMN01000007.1"/>
</dbReference>
<protein>
    <submittedName>
        <fullName evidence="5">PASTA domain-containing protein</fullName>
    </submittedName>
</protein>
<dbReference type="SMART" id="SM00740">
    <property type="entry name" value="PASTA"/>
    <property type="match status" value="1"/>
</dbReference>
<dbReference type="PRINTS" id="PR01217">
    <property type="entry name" value="PRICHEXTENSN"/>
</dbReference>
<feature type="transmembrane region" description="Helical" evidence="3">
    <location>
        <begin position="21"/>
        <end position="41"/>
    </location>
</feature>
<dbReference type="Gene3D" id="3.30.10.20">
    <property type="match status" value="1"/>
</dbReference>
<keyword evidence="6" id="KW-1185">Reference proteome</keyword>
<organism evidence="5 6">
    <name type="scientific">Stecheria intestinalis</name>
    <dbReference type="NCBI Taxonomy" id="2606630"/>
    <lineage>
        <taxon>Bacteria</taxon>
        <taxon>Bacillati</taxon>
        <taxon>Bacillota</taxon>
        <taxon>Erysipelotrichia</taxon>
        <taxon>Erysipelotrichales</taxon>
        <taxon>Erysipelotrichaceae</taxon>
        <taxon>Stecheria</taxon>
    </lineage>
</organism>
<keyword evidence="3" id="KW-1133">Transmembrane helix</keyword>
<feature type="transmembrane region" description="Helical" evidence="3">
    <location>
        <begin position="53"/>
        <end position="75"/>
    </location>
</feature>
<keyword evidence="3" id="KW-0472">Membrane</keyword>
<keyword evidence="3" id="KW-0812">Transmembrane</keyword>
<dbReference type="PANTHER" id="PTHR33392:SF6">
    <property type="entry name" value="POLYISOPRENYL-TEICHOIC ACID--PEPTIDOGLYCAN TEICHOIC ACID TRANSFERASE TAGU"/>
    <property type="match status" value="1"/>
</dbReference>
<evidence type="ECO:0000259" key="4">
    <source>
        <dbReference type="PROSITE" id="PS51178"/>
    </source>
</evidence>
<gene>
    <name evidence="5" type="ORF">FYJ51_04350</name>
</gene>
<reference evidence="5 6" key="1">
    <citation type="submission" date="2019-08" db="EMBL/GenBank/DDBJ databases">
        <title>In-depth cultivation of the pig gut microbiome towards novel bacterial diversity and tailored functional studies.</title>
        <authorList>
            <person name="Wylensek D."/>
            <person name="Hitch T.C.A."/>
            <person name="Clavel T."/>
        </authorList>
    </citation>
    <scope>NUCLEOTIDE SEQUENCE [LARGE SCALE GENOMIC DNA]</scope>
    <source>
        <strain evidence="5 6">Oil+RF-744-GAM-WT-6</strain>
    </source>
</reference>
<dbReference type="InterPro" id="IPR005543">
    <property type="entry name" value="PASTA_dom"/>
</dbReference>
<dbReference type="EMBL" id="VUMN01000007">
    <property type="protein sequence ID" value="MSS58132.1"/>
    <property type="molecule type" value="Genomic_DNA"/>
</dbReference>
<feature type="compositionally biased region" description="Pro residues" evidence="2">
    <location>
        <begin position="652"/>
        <end position="696"/>
    </location>
</feature>
<name>A0A7X2NRD7_9FIRM</name>
<dbReference type="Proteomes" id="UP000461880">
    <property type="component" value="Unassembled WGS sequence"/>
</dbReference>
<evidence type="ECO:0000256" key="1">
    <source>
        <dbReference type="ARBA" id="ARBA00006068"/>
    </source>
</evidence>
<feature type="compositionally biased region" description="Polar residues" evidence="2">
    <location>
        <begin position="699"/>
        <end position="708"/>
    </location>
</feature>
<dbReference type="InterPro" id="IPR050922">
    <property type="entry name" value="LytR/CpsA/Psr_CW_biosynth"/>
</dbReference>
<evidence type="ECO:0000313" key="6">
    <source>
        <dbReference type="Proteomes" id="UP000461880"/>
    </source>
</evidence>
<dbReference type="AlphaFoldDB" id="A0A7X2NRD7"/>
<dbReference type="NCBIfam" id="TIGR00350">
    <property type="entry name" value="lytR_cpsA_psr"/>
    <property type="match status" value="1"/>
</dbReference>
<dbReference type="Gene3D" id="3.40.630.190">
    <property type="entry name" value="LCP protein"/>
    <property type="match status" value="1"/>
</dbReference>
<feature type="transmembrane region" description="Helical" evidence="3">
    <location>
        <begin position="82"/>
        <end position="102"/>
    </location>
</feature>
<accession>A0A7X2NRD7</accession>
<dbReference type="Pfam" id="PF03816">
    <property type="entry name" value="LytR_cpsA_psr"/>
    <property type="match status" value="1"/>
</dbReference>
<dbReference type="PROSITE" id="PS51178">
    <property type="entry name" value="PASTA"/>
    <property type="match status" value="1"/>
</dbReference>
<dbReference type="InterPro" id="IPR004474">
    <property type="entry name" value="LytR_CpsA_psr"/>
</dbReference>
<dbReference type="SUPFAM" id="SSF53850">
    <property type="entry name" value="Periplasmic binding protein-like II"/>
    <property type="match status" value="1"/>
</dbReference>